<dbReference type="RefSeq" id="WP_245701015.1">
    <property type="nucleotide sequence ID" value="NZ_FMYH01000003.1"/>
</dbReference>
<protein>
    <recommendedName>
        <fullName evidence="4">TadE-like protein</fullName>
    </recommendedName>
</protein>
<dbReference type="Proteomes" id="UP000199039">
    <property type="component" value="Unassembled WGS sequence"/>
</dbReference>
<keyword evidence="3" id="KW-1185">Reference proteome</keyword>
<feature type="transmembrane region" description="Helical" evidence="1">
    <location>
        <begin position="41"/>
        <end position="61"/>
    </location>
</feature>
<proteinExistence type="predicted"/>
<accession>A0A1G6MS33</accession>
<keyword evidence="1" id="KW-0812">Transmembrane</keyword>
<keyword evidence="1" id="KW-1133">Transmembrane helix</keyword>
<gene>
    <name evidence="2" type="ORF">SAMN05216410_1954</name>
</gene>
<evidence type="ECO:0000313" key="2">
    <source>
        <dbReference type="EMBL" id="SDC58360.1"/>
    </source>
</evidence>
<dbReference type="EMBL" id="FMYH01000003">
    <property type="protein sequence ID" value="SDC58360.1"/>
    <property type="molecule type" value="Genomic_DNA"/>
</dbReference>
<keyword evidence="1" id="KW-0472">Membrane</keyword>
<organism evidence="2 3">
    <name type="scientific">Sanguibacter gelidistatuariae</name>
    <dbReference type="NCBI Taxonomy" id="1814289"/>
    <lineage>
        <taxon>Bacteria</taxon>
        <taxon>Bacillati</taxon>
        <taxon>Actinomycetota</taxon>
        <taxon>Actinomycetes</taxon>
        <taxon>Micrococcales</taxon>
        <taxon>Sanguibacteraceae</taxon>
        <taxon>Sanguibacter</taxon>
    </lineage>
</organism>
<dbReference type="AlphaFoldDB" id="A0A1G6MS33"/>
<reference evidence="2 3" key="1">
    <citation type="submission" date="2016-09" db="EMBL/GenBank/DDBJ databases">
        <authorList>
            <person name="Capua I."/>
            <person name="De Benedictis P."/>
            <person name="Joannis T."/>
            <person name="Lombin L.H."/>
            <person name="Cattoli G."/>
        </authorList>
    </citation>
    <scope>NUCLEOTIDE SEQUENCE [LARGE SCALE GENOMIC DNA]</scope>
    <source>
        <strain evidence="2 3">ISLP-3</strain>
    </source>
</reference>
<dbReference type="STRING" id="1814289.SAMN05216410_1954"/>
<evidence type="ECO:0000313" key="3">
    <source>
        <dbReference type="Proteomes" id="UP000199039"/>
    </source>
</evidence>
<evidence type="ECO:0008006" key="4">
    <source>
        <dbReference type="Google" id="ProtNLM"/>
    </source>
</evidence>
<sequence length="177" mass="17666">MTCPDGAATPAAGRALIRGRAGAARLVARARGLAGHDDGNALVEFLGAALVLMIPTLYLVLTLGRVQAAAFAAQGAAKDAGRALSIAETADAGLDRARSAVAIALADQGFDDADPATALTIACSAVCLAPGSEIATTVRIDVTFPGLGGGPGAWLPLSIPVSAHVVTPVDEYKEAPR</sequence>
<name>A0A1G6MS33_9MICO</name>
<evidence type="ECO:0000256" key="1">
    <source>
        <dbReference type="SAM" id="Phobius"/>
    </source>
</evidence>